<proteinExistence type="predicted"/>
<dbReference type="Gene3D" id="3.40.190.10">
    <property type="entry name" value="Periplasmic binding protein-like II"/>
    <property type="match status" value="1"/>
</dbReference>
<evidence type="ECO:0000256" key="1">
    <source>
        <dbReference type="SAM" id="SignalP"/>
    </source>
</evidence>
<dbReference type="Proteomes" id="UP000292385">
    <property type="component" value="Unassembled WGS sequence"/>
</dbReference>
<protein>
    <submittedName>
        <fullName evidence="2">Sugar ABC transporter substrate-binding protein</fullName>
    </submittedName>
</protein>
<accession>A0ABY2ABA5</accession>
<dbReference type="InterPro" id="IPR050490">
    <property type="entry name" value="Bact_solute-bd_prot1"/>
</dbReference>
<dbReference type="EMBL" id="SJJY01000001">
    <property type="protein sequence ID" value="TCC26940.1"/>
    <property type="molecule type" value="Genomic_DNA"/>
</dbReference>
<dbReference type="PROSITE" id="PS51257">
    <property type="entry name" value="PROKAR_LIPOPROTEIN"/>
    <property type="match status" value="1"/>
</dbReference>
<dbReference type="PANTHER" id="PTHR43649:SF12">
    <property type="entry name" value="DIACETYLCHITOBIOSE BINDING PROTEIN DASA"/>
    <property type="match status" value="1"/>
</dbReference>
<organism evidence="2 3">
    <name type="scientific">Kribbella speibonae</name>
    <dbReference type="NCBI Taxonomy" id="1572660"/>
    <lineage>
        <taxon>Bacteria</taxon>
        <taxon>Bacillati</taxon>
        <taxon>Actinomycetota</taxon>
        <taxon>Actinomycetes</taxon>
        <taxon>Propionibacteriales</taxon>
        <taxon>Kribbellaceae</taxon>
        <taxon>Kribbella</taxon>
    </lineage>
</organism>
<dbReference type="InterPro" id="IPR006059">
    <property type="entry name" value="SBP"/>
</dbReference>
<sequence>MRRFEGPRGPLVLATVMATVAAALAGCSSGSADSSAGGPASVSLMIWDPAQKAGVQKAVDGFQAANPDVKVSLEQVPEDQYYTKLDASLGAGEGPDVMWQSSRAPVYVEGGALEPLDQYIEKDKVSMDAYPEKFVSLYKFDGKQYGIPKDQDVWSVVYNTAVFKKLGVTDVPTAGWTWEDMVRIAGEIKAKQTSSADVPMYYNYDFNRGVGSLIHALGGTVVKDGNGTVSSPQGLEAFEMIKDLQDKSLIPPVKDSADFKGTQSLLSGSIAMAKVPSWELSLLAQANVPAGTFHMVPQPSVNGSRATDTNGLSYVMNANSHQKDAAWKLIKYLTSDEGATLHAEGGASFPANVAAGVKAAYYKANGKIAGMQEAFDVTLEQNYLRTTTEFPKVRSVMPEIESTVAGPYYAGSLSASEAASKADAIITRSLKQ</sequence>
<dbReference type="SUPFAM" id="SSF53850">
    <property type="entry name" value="Periplasmic binding protein-like II"/>
    <property type="match status" value="1"/>
</dbReference>
<comment type="caution">
    <text evidence="2">The sequence shown here is derived from an EMBL/GenBank/DDBJ whole genome shotgun (WGS) entry which is preliminary data.</text>
</comment>
<feature type="signal peptide" evidence="1">
    <location>
        <begin position="1"/>
        <end position="25"/>
    </location>
</feature>
<keyword evidence="1" id="KW-0732">Signal</keyword>
<dbReference type="CDD" id="cd13585">
    <property type="entry name" value="PBP2_TMBP_like"/>
    <property type="match status" value="1"/>
</dbReference>
<keyword evidence="3" id="KW-1185">Reference proteome</keyword>
<gene>
    <name evidence="2" type="ORF">E0H58_02740</name>
</gene>
<evidence type="ECO:0000313" key="2">
    <source>
        <dbReference type="EMBL" id="TCC26940.1"/>
    </source>
</evidence>
<name>A0ABY2ABA5_9ACTN</name>
<dbReference type="PANTHER" id="PTHR43649">
    <property type="entry name" value="ARABINOSE-BINDING PROTEIN-RELATED"/>
    <property type="match status" value="1"/>
</dbReference>
<reference evidence="2 3" key="1">
    <citation type="submission" date="2019-02" db="EMBL/GenBank/DDBJ databases">
        <title>Kribbella capetownensis sp. nov. and Kribbella speibonae sp. nov., isolated from soil.</title>
        <authorList>
            <person name="Curtis S.M."/>
            <person name="Norton I."/>
            <person name="Everest G.J."/>
            <person name="Meyers P.R."/>
        </authorList>
    </citation>
    <scope>NUCLEOTIDE SEQUENCE [LARGE SCALE GENOMIC DNA]</scope>
    <source>
        <strain evidence="2 3">SK5</strain>
    </source>
</reference>
<dbReference type="Pfam" id="PF01547">
    <property type="entry name" value="SBP_bac_1"/>
    <property type="match status" value="1"/>
</dbReference>
<evidence type="ECO:0000313" key="3">
    <source>
        <dbReference type="Proteomes" id="UP000292385"/>
    </source>
</evidence>
<feature type="chain" id="PRO_5045385103" evidence="1">
    <location>
        <begin position="26"/>
        <end position="432"/>
    </location>
</feature>